<evidence type="ECO:0000256" key="6">
    <source>
        <dbReference type="ARBA" id="ARBA00023065"/>
    </source>
</evidence>
<dbReference type="Gene3D" id="3.40.190.10">
    <property type="entry name" value="Periplasmic binding protein-like II"/>
    <property type="match status" value="1"/>
</dbReference>
<evidence type="ECO:0000313" key="14">
    <source>
        <dbReference type="EMBL" id="GBN89180.1"/>
    </source>
</evidence>
<accession>A0A4Y2SP17</accession>
<proteinExistence type="predicted"/>
<keyword evidence="10" id="KW-1071">Ligand-gated ion channel</keyword>
<dbReference type="OrthoDB" id="6431957at2759"/>
<keyword evidence="2" id="KW-0813">Transport</keyword>
<dbReference type="GO" id="GO:0005886">
    <property type="term" value="C:plasma membrane"/>
    <property type="evidence" value="ECO:0007669"/>
    <property type="project" value="UniProtKB-SubCell"/>
</dbReference>
<evidence type="ECO:0000256" key="7">
    <source>
        <dbReference type="ARBA" id="ARBA00023136"/>
    </source>
</evidence>
<reference evidence="14 15" key="1">
    <citation type="journal article" date="2019" name="Sci. Rep.">
        <title>Orb-weaving spider Araneus ventricosus genome elucidates the spidroin gene catalogue.</title>
        <authorList>
            <person name="Kono N."/>
            <person name="Nakamura H."/>
            <person name="Ohtoshi R."/>
            <person name="Moran D.A.P."/>
            <person name="Shinohara A."/>
            <person name="Yoshida Y."/>
            <person name="Fujiwara M."/>
            <person name="Mori M."/>
            <person name="Tomita M."/>
            <person name="Arakawa K."/>
        </authorList>
    </citation>
    <scope>NUCLEOTIDE SEQUENCE [LARGE SCALE GENOMIC DNA]</scope>
</reference>
<keyword evidence="15" id="KW-1185">Reference proteome</keyword>
<organism evidence="14 15">
    <name type="scientific">Araneus ventricosus</name>
    <name type="common">Orbweaver spider</name>
    <name type="synonym">Epeira ventricosa</name>
    <dbReference type="NCBI Taxonomy" id="182803"/>
    <lineage>
        <taxon>Eukaryota</taxon>
        <taxon>Metazoa</taxon>
        <taxon>Ecdysozoa</taxon>
        <taxon>Arthropoda</taxon>
        <taxon>Chelicerata</taxon>
        <taxon>Arachnida</taxon>
        <taxon>Araneae</taxon>
        <taxon>Araneomorphae</taxon>
        <taxon>Entelegynae</taxon>
        <taxon>Araneoidea</taxon>
        <taxon>Araneidae</taxon>
        <taxon>Araneus</taxon>
    </lineage>
</organism>
<evidence type="ECO:0000259" key="13">
    <source>
        <dbReference type="Pfam" id="PF10613"/>
    </source>
</evidence>
<feature type="transmembrane region" description="Helical" evidence="12">
    <location>
        <begin position="85"/>
        <end position="104"/>
    </location>
</feature>
<dbReference type="InterPro" id="IPR019594">
    <property type="entry name" value="Glu/Gly-bd"/>
</dbReference>
<keyword evidence="5 12" id="KW-1133">Transmembrane helix</keyword>
<keyword evidence="3" id="KW-1003">Cell membrane</keyword>
<dbReference type="SUPFAM" id="SSF53850">
    <property type="entry name" value="Periplasmic binding protein-like II"/>
    <property type="match status" value="1"/>
</dbReference>
<evidence type="ECO:0000256" key="3">
    <source>
        <dbReference type="ARBA" id="ARBA00022475"/>
    </source>
</evidence>
<keyword evidence="9" id="KW-0325">Glycoprotein</keyword>
<dbReference type="PANTHER" id="PTHR42643">
    <property type="entry name" value="IONOTROPIC RECEPTOR 20A-RELATED"/>
    <property type="match status" value="1"/>
</dbReference>
<evidence type="ECO:0000256" key="1">
    <source>
        <dbReference type="ARBA" id="ARBA00004651"/>
    </source>
</evidence>
<evidence type="ECO:0000256" key="4">
    <source>
        <dbReference type="ARBA" id="ARBA00022692"/>
    </source>
</evidence>
<feature type="transmembrane region" description="Helical" evidence="12">
    <location>
        <begin position="143"/>
        <end position="165"/>
    </location>
</feature>
<dbReference type="PANTHER" id="PTHR42643:SF24">
    <property type="entry name" value="IONOTROPIC RECEPTOR 60A"/>
    <property type="match status" value="1"/>
</dbReference>
<comment type="subcellular location">
    <subcellularLocation>
        <location evidence="1">Cell membrane</location>
        <topology evidence="1">Multi-pass membrane protein</topology>
    </subcellularLocation>
</comment>
<feature type="domain" description="Ionotropic glutamate receptor L-glutamate and glycine-binding" evidence="13">
    <location>
        <begin position="7"/>
        <end position="66"/>
    </location>
</feature>
<evidence type="ECO:0000256" key="9">
    <source>
        <dbReference type="ARBA" id="ARBA00023180"/>
    </source>
</evidence>
<keyword evidence="4 12" id="KW-0812">Transmembrane</keyword>
<keyword evidence="7 12" id="KW-0472">Membrane</keyword>
<evidence type="ECO:0000256" key="5">
    <source>
        <dbReference type="ARBA" id="ARBA00022989"/>
    </source>
</evidence>
<gene>
    <name evidence="14" type="ORF">AVEN_9889_1</name>
</gene>
<dbReference type="InterPro" id="IPR052192">
    <property type="entry name" value="Insect_Ionotropic_Sensory_Rcpt"/>
</dbReference>
<comment type="caution">
    <text evidence="14">The sequence shown here is derived from an EMBL/GenBank/DDBJ whole genome shotgun (WGS) entry which is preliminary data.</text>
</comment>
<name>A0A4Y2SP17_ARAVE</name>
<dbReference type="Proteomes" id="UP000499080">
    <property type="component" value="Unassembled WGS sequence"/>
</dbReference>
<dbReference type="EMBL" id="BGPR01022661">
    <property type="protein sequence ID" value="GBN89180.1"/>
    <property type="molecule type" value="Genomic_DNA"/>
</dbReference>
<keyword evidence="6" id="KW-0406">Ion transport</keyword>
<dbReference type="Pfam" id="PF10613">
    <property type="entry name" value="Lig_chan-Glu_bd"/>
    <property type="match status" value="1"/>
</dbReference>
<feature type="non-terminal residue" evidence="14">
    <location>
        <position position="292"/>
    </location>
</feature>
<keyword evidence="8" id="KW-0675">Receptor</keyword>
<evidence type="ECO:0000256" key="8">
    <source>
        <dbReference type="ARBA" id="ARBA00023170"/>
    </source>
</evidence>
<keyword evidence="11" id="KW-0407">Ion channel</keyword>
<sequence length="292" mass="33402">MEVLNLRHTFPCNFTYQYDAPYGGFIGPDGKWNGIVGDMINNVTDLGGPIFINEARASVVDFAFPVDFSQLVIISGLVPAHKDPFLIFGVFSLTIHCYFLCYHLKYYNNSSVLRFSLLGFASNSRWFMRDIWADGSFRSLQRFWFLGCLVLMYVFQGTIMSTYAANRLKPQFENLEDFLNYPSVIVGTYENSYPVMCLEKLVNTRLESVFERIKRNLIKMDTGIPPWLDAVEEGRAAYITDGLYAKFMIGERFKKTGKCNVRVSTFDLCSGYIGLACRKGVTKRFLRKLDDG</sequence>
<evidence type="ECO:0000256" key="12">
    <source>
        <dbReference type="SAM" id="Phobius"/>
    </source>
</evidence>
<evidence type="ECO:0000256" key="10">
    <source>
        <dbReference type="ARBA" id="ARBA00023286"/>
    </source>
</evidence>
<evidence type="ECO:0000313" key="15">
    <source>
        <dbReference type="Proteomes" id="UP000499080"/>
    </source>
</evidence>
<evidence type="ECO:0000256" key="11">
    <source>
        <dbReference type="ARBA" id="ARBA00023303"/>
    </source>
</evidence>
<dbReference type="AlphaFoldDB" id="A0A4Y2SP17"/>
<dbReference type="GO" id="GO:0015276">
    <property type="term" value="F:ligand-gated monoatomic ion channel activity"/>
    <property type="evidence" value="ECO:0007669"/>
    <property type="project" value="InterPro"/>
</dbReference>
<evidence type="ECO:0000256" key="2">
    <source>
        <dbReference type="ARBA" id="ARBA00022448"/>
    </source>
</evidence>
<protein>
    <recommendedName>
        <fullName evidence="13">Ionotropic glutamate receptor L-glutamate and glycine-binding domain-containing protein</fullName>
    </recommendedName>
</protein>